<organism evidence="2 3">
    <name type="scientific">Schleiferilactobacillus perolens DSM 12744</name>
    <dbReference type="NCBI Taxonomy" id="1423792"/>
    <lineage>
        <taxon>Bacteria</taxon>
        <taxon>Bacillati</taxon>
        <taxon>Bacillota</taxon>
        <taxon>Bacilli</taxon>
        <taxon>Lactobacillales</taxon>
        <taxon>Lactobacillaceae</taxon>
        <taxon>Schleiferilactobacillus</taxon>
    </lineage>
</organism>
<dbReference type="EMBL" id="AZEC01000011">
    <property type="protein sequence ID" value="KRL11663.1"/>
    <property type="molecule type" value="Genomic_DNA"/>
</dbReference>
<sequence>MILMKYMYFAKFAKNTQSQYEVEFPDFTPAVATYGDNLQEALHMAHDALEGYLLVAEDSHDAVPAPKNAEEISVTPHVLLIPIEVDTTLAREREENKLVKKTLTIPAYLNTLGKERGVNFSATLTTALKEKLER</sequence>
<dbReference type="Gene3D" id="3.30.160.250">
    <property type="match status" value="1"/>
</dbReference>
<comment type="caution">
    <text evidence="2">The sequence shown here is derived from an EMBL/GenBank/DDBJ whole genome shotgun (WGS) entry which is preliminary data.</text>
</comment>
<dbReference type="SUPFAM" id="SSF143100">
    <property type="entry name" value="TTHA1013/TTHA0281-like"/>
    <property type="match status" value="1"/>
</dbReference>
<gene>
    <name evidence="2" type="ORF">FD09_GL000585</name>
</gene>
<evidence type="ECO:0000259" key="1">
    <source>
        <dbReference type="Pfam" id="PF15919"/>
    </source>
</evidence>
<protein>
    <submittedName>
        <fullName evidence="2">Toxin-antitoxin system, antitoxin component, HicB family</fullName>
    </submittedName>
</protein>
<dbReference type="Pfam" id="PF15919">
    <property type="entry name" value="HicB_lk_antitox"/>
    <property type="match status" value="1"/>
</dbReference>
<proteinExistence type="predicted"/>
<feature type="domain" description="HicB-like antitoxin of toxin-antitoxin system" evidence="1">
    <location>
        <begin position="12"/>
        <end position="92"/>
    </location>
</feature>
<dbReference type="PATRIC" id="fig|1423792.3.peg.597"/>
<dbReference type="InterPro" id="IPR031807">
    <property type="entry name" value="HicB-like"/>
</dbReference>
<evidence type="ECO:0000313" key="2">
    <source>
        <dbReference type="EMBL" id="KRL11663.1"/>
    </source>
</evidence>
<accession>A0A0R1MU79</accession>
<reference evidence="2 3" key="1">
    <citation type="journal article" date="2015" name="Genome Announc.">
        <title>Expanding the biotechnology potential of lactobacilli through comparative genomics of 213 strains and associated genera.</title>
        <authorList>
            <person name="Sun Z."/>
            <person name="Harris H.M."/>
            <person name="McCann A."/>
            <person name="Guo C."/>
            <person name="Argimon S."/>
            <person name="Zhang W."/>
            <person name="Yang X."/>
            <person name="Jeffery I.B."/>
            <person name="Cooney J.C."/>
            <person name="Kagawa T.F."/>
            <person name="Liu W."/>
            <person name="Song Y."/>
            <person name="Salvetti E."/>
            <person name="Wrobel A."/>
            <person name="Rasinkangas P."/>
            <person name="Parkhill J."/>
            <person name="Rea M.C."/>
            <person name="O'Sullivan O."/>
            <person name="Ritari J."/>
            <person name="Douillard F.P."/>
            <person name="Paul Ross R."/>
            <person name="Yang R."/>
            <person name="Briner A.E."/>
            <person name="Felis G.E."/>
            <person name="de Vos W.M."/>
            <person name="Barrangou R."/>
            <person name="Klaenhammer T.R."/>
            <person name="Caufield P.W."/>
            <person name="Cui Y."/>
            <person name="Zhang H."/>
            <person name="O'Toole P.W."/>
        </authorList>
    </citation>
    <scope>NUCLEOTIDE SEQUENCE [LARGE SCALE GENOMIC DNA]</scope>
    <source>
        <strain evidence="2 3">DSM 12744</strain>
    </source>
</reference>
<evidence type="ECO:0000313" key="3">
    <source>
        <dbReference type="Proteomes" id="UP000051330"/>
    </source>
</evidence>
<dbReference type="STRING" id="1423792.FD09_GL000585"/>
<keyword evidence="3" id="KW-1185">Reference proteome</keyword>
<dbReference type="InterPro" id="IPR035069">
    <property type="entry name" value="TTHA1013/TTHA0281-like"/>
</dbReference>
<dbReference type="Proteomes" id="UP000051330">
    <property type="component" value="Unassembled WGS sequence"/>
</dbReference>
<dbReference type="AlphaFoldDB" id="A0A0R1MU79"/>
<name>A0A0R1MU79_9LACO</name>